<feature type="compositionally biased region" description="Basic and acidic residues" evidence="1">
    <location>
        <begin position="254"/>
        <end position="271"/>
    </location>
</feature>
<evidence type="ECO:0000313" key="3">
    <source>
        <dbReference type="Proteomes" id="UP001347796"/>
    </source>
</evidence>
<feature type="compositionally biased region" description="Basic and acidic residues" evidence="1">
    <location>
        <begin position="206"/>
        <end position="218"/>
    </location>
</feature>
<feature type="compositionally biased region" description="Basic residues" evidence="1">
    <location>
        <begin position="333"/>
        <end position="343"/>
    </location>
</feature>
<comment type="caution">
    <text evidence="2">The sequence shown here is derived from an EMBL/GenBank/DDBJ whole genome shotgun (WGS) entry which is preliminary data.</text>
</comment>
<protein>
    <submittedName>
        <fullName evidence="2">Uncharacterized protein</fullName>
    </submittedName>
</protein>
<name>A0AAN8J7A5_PATCE</name>
<feature type="compositionally biased region" description="Polar residues" evidence="1">
    <location>
        <begin position="307"/>
        <end position="316"/>
    </location>
</feature>
<evidence type="ECO:0000313" key="2">
    <source>
        <dbReference type="EMBL" id="KAK6169924.1"/>
    </source>
</evidence>
<dbReference type="Proteomes" id="UP001347796">
    <property type="component" value="Unassembled WGS sequence"/>
</dbReference>
<feature type="compositionally biased region" description="Polar residues" evidence="1">
    <location>
        <begin position="234"/>
        <end position="253"/>
    </location>
</feature>
<evidence type="ECO:0000256" key="1">
    <source>
        <dbReference type="SAM" id="MobiDB-lite"/>
    </source>
</evidence>
<feature type="region of interest" description="Disordered" evidence="1">
    <location>
        <begin position="88"/>
        <end position="376"/>
    </location>
</feature>
<feature type="compositionally biased region" description="Basic and acidic residues" evidence="1">
    <location>
        <begin position="114"/>
        <end position="124"/>
    </location>
</feature>
<feature type="compositionally biased region" description="Polar residues" evidence="1">
    <location>
        <begin position="186"/>
        <end position="195"/>
    </location>
</feature>
<sequence length="441" mass="49152">MKCKSSGCLYEQEKKFKFCPECGCKAGNEDITASEVAVGVTKTDGDVPNAVSSQPSFNENLHHPEVTTCPVKKKATDNDNLQLAEVTTSSVEKHAEQDTLEATNNEVTFPPVEKLTEQDTKKAANNEVDSCSSKKETNNEADSCSSITRKETSSSRIPGNCHETDLCGTAKKGDKRKGTLKADVVTGTTPPNNLKTEVGQEVQESPNREFLEERKTDLDANVNVAIKYEDKQEISVNPSKEINIHTQASNSSENKNEKQTETIQDPLRHCDVNGNKAQSEIENEEKASNEHGSQCYGKSKNDFENEGSYSKVTSLNKGPDNDEVQEPDIDKQGKRKISKKNDKKKLENDDKYPKTDKSMSKDSNSKHVDNKQKGHASIRTEEKVKVFFHVLVSKSFHLDTKKHSVYIICEPLNLGGWNGLINKMTMKNYRYVCNCLSLILY</sequence>
<accession>A0AAN8J7A5</accession>
<feature type="compositionally biased region" description="Basic and acidic residues" evidence="1">
    <location>
        <begin position="344"/>
        <end position="376"/>
    </location>
</feature>
<dbReference type="AlphaFoldDB" id="A0AAN8J7A5"/>
<gene>
    <name evidence="2" type="ORF">SNE40_018443</name>
</gene>
<proteinExistence type="predicted"/>
<dbReference type="EMBL" id="JAZGQO010000014">
    <property type="protein sequence ID" value="KAK6169924.1"/>
    <property type="molecule type" value="Genomic_DNA"/>
</dbReference>
<organism evidence="2 3">
    <name type="scientific">Patella caerulea</name>
    <name type="common">Rayed Mediterranean limpet</name>
    <dbReference type="NCBI Taxonomy" id="87958"/>
    <lineage>
        <taxon>Eukaryota</taxon>
        <taxon>Metazoa</taxon>
        <taxon>Spiralia</taxon>
        <taxon>Lophotrochozoa</taxon>
        <taxon>Mollusca</taxon>
        <taxon>Gastropoda</taxon>
        <taxon>Patellogastropoda</taxon>
        <taxon>Patelloidea</taxon>
        <taxon>Patellidae</taxon>
        <taxon>Patella</taxon>
    </lineage>
</organism>
<reference evidence="2 3" key="1">
    <citation type="submission" date="2024-01" db="EMBL/GenBank/DDBJ databases">
        <title>The genome of the rayed Mediterranean limpet Patella caerulea (Linnaeus, 1758).</title>
        <authorList>
            <person name="Anh-Thu Weber A."/>
            <person name="Halstead-Nussloch G."/>
        </authorList>
    </citation>
    <scope>NUCLEOTIDE SEQUENCE [LARGE SCALE GENOMIC DNA]</scope>
    <source>
        <strain evidence="2">AATW-2023a</strain>
        <tissue evidence="2">Whole specimen</tissue>
    </source>
</reference>
<keyword evidence="3" id="KW-1185">Reference proteome</keyword>